<proteinExistence type="inferred from homology"/>
<accession>A0A2G9R6T1</accession>
<dbReference type="Proteomes" id="UP000228934">
    <property type="component" value="Unassembled WGS sequence"/>
</dbReference>
<dbReference type="SMART" id="SM00175">
    <property type="entry name" value="RAB"/>
    <property type="match status" value="1"/>
</dbReference>
<name>A0A2G9R6T1_AQUCT</name>
<protein>
    <recommendedName>
        <fullName evidence="2">small monomeric GTPase</fullName>
        <ecNumber evidence="2">3.6.5.2</ecNumber>
    </recommendedName>
</protein>
<evidence type="ECO:0000256" key="4">
    <source>
        <dbReference type="ARBA" id="ARBA00022801"/>
    </source>
</evidence>
<dbReference type="EMBL" id="KV968630">
    <property type="protein sequence ID" value="PIO23559.1"/>
    <property type="molecule type" value="Genomic_DNA"/>
</dbReference>
<evidence type="ECO:0000256" key="3">
    <source>
        <dbReference type="ARBA" id="ARBA00022741"/>
    </source>
</evidence>
<dbReference type="OrthoDB" id="18798at2759"/>
<dbReference type="PROSITE" id="PS51421">
    <property type="entry name" value="RAS"/>
    <property type="match status" value="1"/>
</dbReference>
<evidence type="ECO:0000313" key="9">
    <source>
        <dbReference type="Proteomes" id="UP000228934"/>
    </source>
</evidence>
<dbReference type="NCBIfam" id="TIGR00231">
    <property type="entry name" value="small_GTP"/>
    <property type="match status" value="1"/>
</dbReference>
<dbReference type="Gene3D" id="3.40.50.300">
    <property type="entry name" value="P-loop containing nucleotide triphosphate hydrolases"/>
    <property type="match status" value="1"/>
</dbReference>
<dbReference type="GO" id="GO:0005525">
    <property type="term" value="F:GTP binding"/>
    <property type="evidence" value="ECO:0007669"/>
    <property type="project" value="UniProtKB-KW"/>
</dbReference>
<evidence type="ECO:0000256" key="6">
    <source>
        <dbReference type="ARBA" id="ARBA00048098"/>
    </source>
</evidence>
<dbReference type="SUPFAM" id="SSF52540">
    <property type="entry name" value="P-loop containing nucleoside triphosphate hydrolases"/>
    <property type="match status" value="1"/>
</dbReference>
<dbReference type="AlphaFoldDB" id="A0A2G9R6T1"/>
<organism evidence="8 9">
    <name type="scientific">Aquarana catesbeiana</name>
    <name type="common">American bullfrog</name>
    <name type="synonym">Rana catesbeiana</name>
    <dbReference type="NCBI Taxonomy" id="8400"/>
    <lineage>
        <taxon>Eukaryota</taxon>
        <taxon>Metazoa</taxon>
        <taxon>Chordata</taxon>
        <taxon>Craniata</taxon>
        <taxon>Vertebrata</taxon>
        <taxon>Euteleostomi</taxon>
        <taxon>Amphibia</taxon>
        <taxon>Batrachia</taxon>
        <taxon>Anura</taxon>
        <taxon>Neobatrachia</taxon>
        <taxon>Ranoidea</taxon>
        <taxon>Ranidae</taxon>
        <taxon>Aquarana</taxon>
    </lineage>
</organism>
<evidence type="ECO:0000256" key="5">
    <source>
        <dbReference type="ARBA" id="ARBA00023134"/>
    </source>
</evidence>
<dbReference type="Pfam" id="PF00071">
    <property type="entry name" value="Ras"/>
    <property type="match status" value="1"/>
</dbReference>
<comment type="catalytic activity">
    <reaction evidence="6">
        <text>GTP + H2O = GDP + phosphate + H(+)</text>
        <dbReference type="Rhea" id="RHEA:19669"/>
        <dbReference type="ChEBI" id="CHEBI:15377"/>
        <dbReference type="ChEBI" id="CHEBI:15378"/>
        <dbReference type="ChEBI" id="CHEBI:37565"/>
        <dbReference type="ChEBI" id="CHEBI:43474"/>
        <dbReference type="ChEBI" id="CHEBI:58189"/>
        <dbReference type="EC" id="3.6.5.2"/>
    </reaction>
</comment>
<keyword evidence="5" id="KW-0342">GTP-binding</keyword>
<keyword evidence="9" id="KW-1185">Reference proteome</keyword>
<dbReference type="GO" id="GO:0003925">
    <property type="term" value="F:G protein activity"/>
    <property type="evidence" value="ECO:0007669"/>
    <property type="project" value="UniProtKB-EC"/>
</dbReference>
<dbReference type="PROSITE" id="PS51419">
    <property type="entry name" value="RAB"/>
    <property type="match status" value="1"/>
</dbReference>
<dbReference type="CDD" id="cd04146">
    <property type="entry name" value="RERG_RasL11_like"/>
    <property type="match status" value="1"/>
</dbReference>
<dbReference type="InterPro" id="IPR005225">
    <property type="entry name" value="Small_GTP-bd"/>
</dbReference>
<reference evidence="9" key="1">
    <citation type="journal article" date="2017" name="Nat. Commun.">
        <title>The North American bullfrog draft genome provides insight into hormonal regulation of long noncoding RNA.</title>
        <authorList>
            <person name="Hammond S.A."/>
            <person name="Warren R.L."/>
            <person name="Vandervalk B.P."/>
            <person name="Kucuk E."/>
            <person name="Khan H."/>
            <person name="Gibb E.A."/>
            <person name="Pandoh P."/>
            <person name="Kirk H."/>
            <person name="Zhao Y."/>
            <person name="Jones M."/>
            <person name="Mungall A.J."/>
            <person name="Coope R."/>
            <person name="Pleasance S."/>
            <person name="Moore R.A."/>
            <person name="Holt R.A."/>
            <person name="Round J.M."/>
            <person name="Ohora S."/>
            <person name="Walle B.V."/>
            <person name="Veldhoen N."/>
            <person name="Helbing C.C."/>
            <person name="Birol I."/>
        </authorList>
    </citation>
    <scope>NUCLEOTIDE SEQUENCE [LARGE SCALE GENOMIC DNA]</scope>
</reference>
<dbReference type="InterPro" id="IPR051065">
    <property type="entry name" value="Ras-related_GTPase"/>
</dbReference>
<feature type="region of interest" description="Disordered" evidence="7">
    <location>
        <begin position="197"/>
        <end position="241"/>
    </location>
</feature>
<evidence type="ECO:0000256" key="2">
    <source>
        <dbReference type="ARBA" id="ARBA00011984"/>
    </source>
</evidence>
<evidence type="ECO:0000313" key="8">
    <source>
        <dbReference type="EMBL" id="PIO23559.1"/>
    </source>
</evidence>
<dbReference type="PANTHER" id="PTHR45704">
    <property type="entry name" value="RAS-LIKE FAMILY MEMBER 11"/>
    <property type="match status" value="1"/>
</dbReference>
<keyword evidence="4" id="KW-0378">Hydrolase</keyword>
<dbReference type="InterPro" id="IPR001806">
    <property type="entry name" value="Small_GTPase"/>
</dbReference>
<dbReference type="SMART" id="SM00173">
    <property type="entry name" value="RAS"/>
    <property type="match status" value="1"/>
</dbReference>
<keyword evidence="3" id="KW-0547">Nucleotide-binding</keyword>
<evidence type="ECO:0000256" key="7">
    <source>
        <dbReference type="SAM" id="MobiDB-lite"/>
    </source>
</evidence>
<comment type="similarity">
    <text evidence="1">Belongs to the small GTPase superfamily. Ras family.</text>
</comment>
<dbReference type="EC" id="3.6.5.2" evidence="2"/>
<dbReference type="InterPro" id="IPR027417">
    <property type="entry name" value="P-loop_NTPase"/>
</dbReference>
<gene>
    <name evidence="8" type="ORF">AB205_0189210</name>
</gene>
<dbReference type="SMART" id="SM00174">
    <property type="entry name" value="RHO"/>
    <property type="match status" value="1"/>
</dbReference>
<dbReference type="PRINTS" id="PR00449">
    <property type="entry name" value="RASTRNSFRMNG"/>
</dbReference>
<evidence type="ECO:0000256" key="1">
    <source>
        <dbReference type="ARBA" id="ARBA00008344"/>
    </source>
</evidence>
<sequence>MRLPTMSGNFLLAPIPETADYFTVRDIKMAVMGAGGVGKTAMIVRFLTKRFIGDYESNTGNLYSRLVAVEGEHMALQIQDTPGYVKVEDDVSQVADMLRFIQSSEGFLLVYSVTDLRSYEYIRHLHQHIRKVHSDSKIPIIIVANKGDLLHVRQVPSDSGIQLANELGCSFVEISTSENCQDVCDVFHHLCKEIGKHQSSSTGEKRRGSIMPRPKSPNMQDLKRRFKQALSPKIKASSAMA</sequence>